<reference evidence="4" key="1">
    <citation type="submission" date="2023-03" db="EMBL/GenBank/DDBJ databases">
        <authorList>
            <person name="Shen W."/>
            <person name="Cai J."/>
        </authorList>
    </citation>
    <scope>NUCLEOTIDE SEQUENCE</scope>
    <source>
        <strain evidence="4">B646-2</strain>
    </source>
</reference>
<evidence type="ECO:0000259" key="3">
    <source>
        <dbReference type="Pfam" id="PF13240"/>
    </source>
</evidence>
<dbReference type="Pfam" id="PF13240">
    <property type="entry name" value="Zn_Ribbon_1"/>
    <property type="match status" value="1"/>
</dbReference>
<dbReference type="InterPro" id="IPR026870">
    <property type="entry name" value="Zinc_ribbon_dom"/>
</dbReference>
<feature type="domain" description="Zinc-ribbon" evidence="3">
    <location>
        <begin position="4"/>
        <end position="24"/>
    </location>
</feature>
<keyword evidence="2" id="KW-0812">Transmembrane</keyword>
<sequence>MKICPRCGEENSDRSLFCEHCGYEFAKTDSLPKRSQGANLQETKPTTTAVSNNGKSGIPKWAFIIAGVALLAVVVGVGFAMASRSNNEATLPSTTTTSSTTDTSKYDEIIAEAKELTINGDYKKSNLKLSRIPASDLGKSEFSAIAAEVDELTEKNEEGLKQEEDKEAVQKAQEKDRPAVRTSGSSSDFTGDYAKWANTYYFYYSQTSQRQTALTIGANGSVTQKNVNGTQYFGKATITSASGDVLSYETNEQYPSEMPDTKLINPNVQITVTWDGGGTQIYYGYVSYSSRLALTDGVSKNDGVNEVWIS</sequence>
<keyword evidence="2" id="KW-1133">Transmembrane helix</keyword>
<feature type="region of interest" description="Disordered" evidence="1">
    <location>
        <begin position="154"/>
        <end position="187"/>
    </location>
</feature>
<feature type="compositionally biased region" description="Basic and acidic residues" evidence="1">
    <location>
        <begin position="154"/>
        <end position="179"/>
    </location>
</feature>
<dbReference type="EMBL" id="JARPXM010000005">
    <property type="protein sequence ID" value="MDT2537894.1"/>
    <property type="molecule type" value="Genomic_DNA"/>
</dbReference>
<evidence type="ECO:0000256" key="1">
    <source>
        <dbReference type="SAM" id="MobiDB-lite"/>
    </source>
</evidence>
<name>A0AAW8SVT5_9ENTE</name>
<keyword evidence="2" id="KW-0472">Membrane</keyword>
<proteinExistence type="predicted"/>
<dbReference type="AlphaFoldDB" id="A0AAW8SVT5"/>
<dbReference type="Proteomes" id="UP001249240">
    <property type="component" value="Unassembled WGS sequence"/>
</dbReference>
<evidence type="ECO:0000256" key="2">
    <source>
        <dbReference type="SAM" id="Phobius"/>
    </source>
</evidence>
<gene>
    <name evidence="4" type="ORF">P7D78_07140</name>
</gene>
<dbReference type="GeneID" id="67040875"/>
<dbReference type="RefSeq" id="WP_010745542.1">
    <property type="nucleotide sequence ID" value="NZ_BAAAXM010000052.1"/>
</dbReference>
<organism evidence="4 5">
    <name type="scientific">Enterococcus raffinosus</name>
    <dbReference type="NCBI Taxonomy" id="71452"/>
    <lineage>
        <taxon>Bacteria</taxon>
        <taxon>Bacillati</taxon>
        <taxon>Bacillota</taxon>
        <taxon>Bacilli</taxon>
        <taxon>Lactobacillales</taxon>
        <taxon>Enterococcaceae</taxon>
        <taxon>Enterococcus</taxon>
    </lineage>
</organism>
<feature type="transmembrane region" description="Helical" evidence="2">
    <location>
        <begin position="61"/>
        <end position="82"/>
    </location>
</feature>
<evidence type="ECO:0000313" key="4">
    <source>
        <dbReference type="EMBL" id="MDT2537894.1"/>
    </source>
</evidence>
<protein>
    <submittedName>
        <fullName evidence="4">Zinc ribbon domain-containing protein</fullName>
    </submittedName>
</protein>
<comment type="caution">
    <text evidence="4">The sequence shown here is derived from an EMBL/GenBank/DDBJ whole genome shotgun (WGS) entry which is preliminary data.</text>
</comment>
<accession>A0AAW8SVT5</accession>
<evidence type="ECO:0000313" key="5">
    <source>
        <dbReference type="Proteomes" id="UP001249240"/>
    </source>
</evidence>